<dbReference type="GO" id="GO:0000428">
    <property type="term" value="C:DNA-directed RNA polymerase complex"/>
    <property type="evidence" value="ECO:0007669"/>
    <property type="project" value="UniProtKB-KW"/>
</dbReference>
<dbReference type="SUPFAM" id="SSF47789">
    <property type="entry name" value="C-terminal domain of RNA polymerase alpha subunit"/>
    <property type="match status" value="1"/>
</dbReference>
<keyword evidence="7 11" id="KW-0804">Transcription</keyword>
<evidence type="ECO:0000256" key="9">
    <source>
        <dbReference type="ARBA" id="ARBA00033070"/>
    </source>
</evidence>
<dbReference type="HAMAP" id="MF_00059">
    <property type="entry name" value="RNApol_bact_RpoA"/>
    <property type="match status" value="1"/>
</dbReference>
<dbReference type="RefSeq" id="WP_013553093.1">
    <property type="nucleotide sequence ID" value="NC_014935.1"/>
</dbReference>
<dbReference type="InterPro" id="IPR011260">
    <property type="entry name" value="RNAP_asu_C"/>
</dbReference>
<keyword evidence="14" id="KW-1185">Reference proteome</keyword>
<comment type="function">
    <text evidence="11">DNA-dependent RNA polymerase catalyzes the transcription of DNA into RNA using the four ribonucleoside triphosphates as substrates.</text>
</comment>
<dbReference type="Gene3D" id="3.30.1360.10">
    <property type="entry name" value="RNA polymerase, RBP11-like subunit"/>
    <property type="match status" value="1"/>
</dbReference>
<keyword evidence="5 11" id="KW-0808">Transferase</keyword>
<reference evidence="14" key="2">
    <citation type="submission" date="2011-01" db="EMBL/GenBank/DDBJ databases">
        <title>The complete genome of Nitratifractor salsuginis DSM 16511.</title>
        <authorList>
            <consortium name="US DOE Joint Genome Institute (JGI-PGF)"/>
            <person name="Lucas S."/>
            <person name="Copeland A."/>
            <person name="Lapidus A."/>
            <person name="Bruce D."/>
            <person name="Goodwin L."/>
            <person name="Pitluck S."/>
            <person name="Kyrpides N."/>
            <person name="Mavromatis K."/>
            <person name="Ivanova N."/>
            <person name="Mikhailova N."/>
            <person name="Zeytun A."/>
            <person name="Detter J.C."/>
            <person name="Tapia R."/>
            <person name="Han C."/>
            <person name="Land M."/>
            <person name="Hauser L."/>
            <person name="Markowitz V."/>
            <person name="Cheng J.-F."/>
            <person name="Hugenholtz P."/>
            <person name="Woyke T."/>
            <person name="Wu D."/>
            <person name="Tindall B."/>
            <person name="Schuetze A."/>
            <person name="Brambilla E."/>
            <person name="Klenk H.-P."/>
            <person name="Eisen J.A."/>
        </authorList>
    </citation>
    <scope>NUCLEOTIDE SEQUENCE [LARGE SCALE GENOMIC DNA]</scope>
    <source>
        <strain evidence="14">DSM 16511 / JCM 12458 / E9I37-1</strain>
    </source>
</reference>
<dbReference type="Gene3D" id="1.10.150.20">
    <property type="entry name" value="5' to 3' exonuclease, C-terminal subdomain"/>
    <property type="match status" value="1"/>
</dbReference>
<dbReference type="KEGG" id="nsa:Nitsa_0123"/>
<evidence type="ECO:0000256" key="10">
    <source>
        <dbReference type="ARBA" id="ARBA00048552"/>
    </source>
</evidence>
<accession>E6WYM5</accession>
<dbReference type="InterPro" id="IPR036643">
    <property type="entry name" value="RNApol_insert_sf"/>
</dbReference>
<evidence type="ECO:0000256" key="6">
    <source>
        <dbReference type="ARBA" id="ARBA00022695"/>
    </source>
</evidence>
<dbReference type="STRING" id="749222.Nitsa_0123"/>
<dbReference type="SMART" id="SM00662">
    <property type="entry name" value="RPOLD"/>
    <property type="match status" value="1"/>
</dbReference>
<dbReference type="SUPFAM" id="SSF55257">
    <property type="entry name" value="RBP11-like subunits of RNA polymerase"/>
    <property type="match status" value="1"/>
</dbReference>
<dbReference type="Pfam" id="PF03118">
    <property type="entry name" value="RNA_pol_A_CTD"/>
    <property type="match status" value="1"/>
</dbReference>
<proteinExistence type="inferred from homology"/>
<evidence type="ECO:0000256" key="11">
    <source>
        <dbReference type="HAMAP-Rule" id="MF_00059"/>
    </source>
</evidence>
<evidence type="ECO:0000313" key="13">
    <source>
        <dbReference type="EMBL" id="ADV45396.1"/>
    </source>
</evidence>
<dbReference type="InterPro" id="IPR011263">
    <property type="entry name" value="DNA-dir_RNA_pol_RpoA/D/Rpb3"/>
</dbReference>
<dbReference type="NCBIfam" id="TIGR02027">
    <property type="entry name" value="rpoA"/>
    <property type="match status" value="1"/>
</dbReference>
<dbReference type="GO" id="GO:0003899">
    <property type="term" value="F:DNA-directed RNA polymerase activity"/>
    <property type="evidence" value="ECO:0007669"/>
    <property type="project" value="UniProtKB-UniRule"/>
</dbReference>
<dbReference type="GO" id="GO:0003677">
    <property type="term" value="F:DNA binding"/>
    <property type="evidence" value="ECO:0007669"/>
    <property type="project" value="UniProtKB-UniRule"/>
</dbReference>
<dbReference type="CDD" id="cd06928">
    <property type="entry name" value="RNAP_alpha_NTD"/>
    <property type="match status" value="1"/>
</dbReference>
<dbReference type="GO" id="GO:0006351">
    <property type="term" value="P:DNA-templated transcription"/>
    <property type="evidence" value="ECO:0007669"/>
    <property type="project" value="UniProtKB-UniRule"/>
</dbReference>
<feature type="region of interest" description="Alpha N-terminal domain (alpha-NTD)" evidence="11">
    <location>
        <begin position="1"/>
        <end position="235"/>
    </location>
</feature>
<comment type="catalytic activity">
    <reaction evidence="10 11">
        <text>RNA(n) + a ribonucleoside 5'-triphosphate = RNA(n+1) + diphosphate</text>
        <dbReference type="Rhea" id="RHEA:21248"/>
        <dbReference type="Rhea" id="RHEA-COMP:14527"/>
        <dbReference type="Rhea" id="RHEA-COMP:17342"/>
        <dbReference type="ChEBI" id="CHEBI:33019"/>
        <dbReference type="ChEBI" id="CHEBI:61557"/>
        <dbReference type="ChEBI" id="CHEBI:140395"/>
        <dbReference type="EC" id="2.7.7.6"/>
    </reaction>
</comment>
<dbReference type="HOGENOM" id="CLU_053084_0_1_7"/>
<dbReference type="EC" id="2.7.7.6" evidence="2 11"/>
<dbReference type="AlphaFoldDB" id="E6WYM5"/>
<evidence type="ECO:0000256" key="7">
    <source>
        <dbReference type="ARBA" id="ARBA00023163"/>
    </source>
</evidence>
<dbReference type="Pfam" id="PF01000">
    <property type="entry name" value="RNA_pol_A_bac"/>
    <property type="match status" value="1"/>
</dbReference>
<reference evidence="13 14" key="1">
    <citation type="journal article" date="2011" name="Stand. Genomic Sci.">
        <title>Complete genome sequence of Nitratifractor salsuginis type strain (E9I37-1).</title>
        <authorList>
            <person name="Anderson I."/>
            <person name="Sikorski J."/>
            <person name="Zeytun A."/>
            <person name="Nolan M."/>
            <person name="Lapidus A."/>
            <person name="Lucas S."/>
            <person name="Hammon N."/>
            <person name="Deshpande S."/>
            <person name="Cheng J.F."/>
            <person name="Tapia R."/>
            <person name="Han C."/>
            <person name="Goodwin L."/>
            <person name="Pitluck S."/>
            <person name="Liolios K."/>
            <person name="Pagani I."/>
            <person name="Ivanova N."/>
            <person name="Huntemann M."/>
            <person name="Mavromatis K."/>
            <person name="Ovchinikova G."/>
            <person name="Pati A."/>
            <person name="Chen A."/>
            <person name="Palaniappan K."/>
            <person name="Land M."/>
            <person name="Hauser L."/>
            <person name="Brambilla E.M."/>
            <person name="Ngatchou-Djao O.D."/>
            <person name="Rohde M."/>
            <person name="Tindall B.J."/>
            <person name="Goker M."/>
            <person name="Detter J.C."/>
            <person name="Woyke T."/>
            <person name="Bristow J."/>
            <person name="Eisen J.A."/>
            <person name="Markowitz V."/>
            <person name="Hugenholtz P."/>
            <person name="Klenk H.P."/>
            <person name="Kyrpides N.C."/>
        </authorList>
    </citation>
    <scope>NUCLEOTIDE SEQUENCE [LARGE SCALE GENOMIC DNA]</scope>
    <source>
        <strain evidence="14">DSM 16511 / JCM 12458 / E9I37-1</strain>
    </source>
</reference>
<dbReference type="Gene3D" id="2.170.120.12">
    <property type="entry name" value="DNA-directed RNA polymerase, insert domain"/>
    <property type="match status" value="1"/>
</dbReference>
<dbReference type="GO" id="GO:0005737">
    <property type="term" value="C:cytoplasm"/>
    <property type="evidence" value="ECO:0007669"/>
    <property type="project" value="UniProtKB-ARBA"/>
</dbReference>
<evidence type="ECO:0000256" key="1">
    <source>
        <dbReference type="ARBA" id="ARBA00007123"/>
    </source>
</evidence>
<comment type="domain">
    <text evidence="11">The N-terminal domain is essential for RNAP assembly and basal transcription, whereas the C-terminal domain is involved in interaction with transcriptional regulators and with upstream promoter elements.</text>
</comment>
<keyword evidence="4 11" id="KW-0240">DNA-directed RNA polymerase</keyword>
<keyword evidence="6 11" id="KW-0548">Nucleotidyltransferase</keyword>
<comment type="subunit">
    <text evidence="11">Homodimer. The RNAP catalytic core consists of 2 alpha, 1 beta, 1 beta' and 1 omega subunit. When a sigma factor is associated with the core the holoenzyme is formed, which can initiate transcription.</text>
</comment>
<gene>
    <name evidence="11" type="primary">rpoA</name>
    <name evidence="13" type="ordered locus">Nitsa_0123</name>
</gene>
<dbReference type="Pfam" id="PF01193">
    <property type="entry name" value="RNA_pol_L"/>
    <property type="match status" value="1"/>
</dbReference>
<evidence type="ECO:0000313" key="14">
    <source>
        <dbReference type="Proteomes" id="UP000008633"/>
    </source>
</evidence>
<dbReference type="EMBL" id="CP002452">
    <property type="protein sequence ID" value="ADV45396.1"/>
    <property type="molecule type" value="Genomic_DNA"/>
</dbReference>
<dbReference type="eggNOG" id="COG0202">
    <property type="taxonomic scope" value="Bacteria"/>
</dbReference>
<dbReference type="NCBIfam" id="NF003517">
    <property type="entry name" value="PRK05182.2-3"/>
    <property type="match status" value="1"/>
</dbReference>
<dbReference type="SUPFAM" id="SSF56553">
    <property type="entry name" value="Insert subdomain of RNA polymerase alpha subunit"/>
    <property type="match status" value="1"/>
</dbReference>
<name>E6WYM5_NITSE</name>
<protein>
    <recommendedName>
        <fullName evidence="3 11">DNA-directed RNA polymerase subunit alpha</fullName>
        <shortName evidence="11">RNAP subunit alpha</shortName>
        <ecNumber evidence="2 11">2.7.7.6</ecNumber>
    </recommendedName>
    <alternativeName>
        <fullName evidence="9 11">RNA polymerase subunit alpha</fullName>
    </alternativeName>
    <alternativeName>
        <fullName evidence="8 11">Transcriptase subunit alpha</fullName>
    </alternativeName>
</protein>
<dbReference type="InterPro" id="IPR036603">
    <property type="entry name" value="RBP11-like"/>
</dbReference>
<dbReference type="OrthoDB" id="9805706at2"/>
<evidence type="ECO:0000256" key="4">
    <source>
        <dbReference type="ARBA" id="ARBA00022478"/>
    </source>
</evidence>
<dbReference type="GO" id="GO:0046983">
    <property type="term" value="F:protein dimerization activity"/>
    <property type="evidence" value="ECO:0007669"/>
    <property type="project" value="InterPro"/>
</dbReference>
<evidence type="ECO:0000256" key="8">
    <source>
        <dbReference type="ARBA" id="ARBA00032524"/>
    </source>
</evidence>
<dbReference type="NCBIfam" id="NF003519">
    <property type="entry name" value="PRK05182.2-5"/>
    <property type="match status" value="1"/>
</dbReference>
<evidence type="ECO:0000256" key="3">
    <source>
        <dbReference type="ARBA" id="ARBA00015972"/>
    </source>
</evidence>
<evidence type="ECO:0000256" key="2">
    <source>
        <dbReference type="ARBA" id="ARBA00012418"/>
    </source>
</evidence>
<dbReference type="InterPro" id="IPR011262">
    <property type="entry name" value="DNA-dir_RNA_pol_insert"/>
</dbReference>
<dbReference type="Proteomes" id="UP000008633">
    <property type="component" value="Chromosome"/>
</dbReference>
<sequence>MRKIKTAPFLPSEVEINEISDTRAQVIAYPFESGYAVTLAHPLRRLLLGSSIGYAPISVKIEGAAHEFDSIRGMHEDIAVFIIHLKNIRFKIKEGLDRAVVSYSFKGPREVVAGDLNNDQVEVVNPDQPLATLNEDGELTFTLEIAKGIGYVPSEDLQEEVDGDAIALDAFFTPVRKANYAIENVLVEDNPDYEKIVFEIETDGQISPVAAFANALETMHKQMSVFGEVMNLDLERSSGNSAENSELKPFLVPVDALGLGARSFNSLDRAGIKYLGELVLMSENELKEIKNLGKKSLDEIQEVLAEHGFGPDYEMDEETRAALTKKIAQLKE</sequence>
<evidence type="ECO:0000256" key="5">
    <source>
        <dbReference type="ARBA" id="ARBA00022679"/>
    </source>
</evidence>
<evidence type="ECO:0000259" key="12">
    <source>
        <dbReference type="SMART" id="SM00662"/>
    </source>
</evidence>
<feature type="region of interest" description="Alpha C-terminal domain (alpha-CTD)" evidence="11">
    <location>
        <begin position="247"/>
        <end position="332"/>
    </location>
</feature>
<organism evidence="13 14">
    <name type="scientific">Nitratifractor salsuginis (strain DSM 16511 / JCM 12458 / E9I37-1)</name>
    <dbReference type="NCBI Taxonomy" id="749222"/>
    <lineage>
        <taxon>Bacteria</taxon>
        <taxon>Pseudomonadati</taxon>
        <taxon>Campylobacterota</taxon>
        <taxon>Epsilonproteobacteria</taxon>
        <taxon>Campylobacterales</taxon>
        <taxon>Sulfurovaceae</taxon>
        <taxon>Nitratifractor</taxon>
    </lineage>
</organism>
<feature type="domain" description="DNA-directed RNA polymerase RpoA/D/Rpb3-type" evidence="12">
    <location>
        <begin position="23"/>
        <end position="229"/>
    </location>
</feature>
<dbReference type="InterPro" id="IPR011773">
    <property type="entry name" value="DNA-dir_RpoA"/>
</dbReference>
<comment type="similarity">
    <text evidence="1 11">Belongs to the RNA polymerase alpha chain family.</text>
</comment>